<gene>
    <name evidence="3" type="ORF">LEP1GSC081_2948</name>
</gene>
<evidence type="ECO:0000313" key="4">
    <source>
        <dbReference type="Proteomes" id="UP000006253"/>
    </source>
</evidence>
<name>A0A0E2B6P8_9LEPT</name>
<feature type="domain" description="Restriction system protein Mrr-like N-terminal" evidence="2">
    <location>
        <begin position="6"/>
        <end position="91"/>
    </location>
</feature>
<dbReference type="PANTHER" id="PTHR30015">
    <property type="entry name" value="MRR RESTRICTION SYSTEM PROTEIN"/>
    <property type="match status" value="1"/>
</dbReference>
<dbReference type="InterPro" id="IPR036388">
    <property type="entry name" value="WH-like_DNA-bd_sf"/>
</dbReference>
<dbReference type="AlphaFoldDB" id="A0A0E2B6P8"/>
<dbReference type="SUPFAM" id="SSF52980">
    <property type="entry name" value="Restriction endonuclease-like"/>
    <property type="match status" value="1"/>
</dbReference>
<dbReference type="InterPro" id="IPR007560">
    <property type="entry name" value="Restrct_endonuc_IV_Mrr"/>
</dbReference>
<dbReference type="InterPro" id="IPR011335">
    <property type="entry name" value="Restrct_endonuc-II-like"/>
</dbReference>
<dbReference type="PANTHER" id="PTHR30015:SF7">
    <property type="entry name" value="TYPE IV METHYL-DIRECTED RESTRICTION ENZYME ECOKMRR"/>
    <property type="match status" value="1"/>
</dbReference>
<dbReference type="EMBL" id="AHMY02000025">
    <property type="protein sequence ID" value="EKO16532.1"/>
    <property type="molecule type" value="Genomic_DNA"/>
</dbReference>
<dbReference type="RefSeq" id="WP_004764953.1">
    <property type="nucleotide sequence ID" value="NZ_AHMY02000025.1"/>
</dbReference>
<feature type="domain" description="Restriction endonuclease type IV Mrr" evidence="1">
    <location>
        <begin position="155"/>
        <end position="275"/>
    </location>
</feature>
<dbReference type="Proteomes" id="UP000006253">
    <property type="component" value="Unassembled WGS sequence"/>
</dbReference>
<proteinExistence type="predicted"/>
<comment type="caution">
    <text evidence="3">The sequence shown here is derived from an EMBL/GenBank/DDBJ whole genome shotgun (WGS) entry which is preliminary data.</text>
</comment>
<dbReference type="GO" id="GO:0003677">
    <property type="term" value="F:DNA binding"/>
    <property type="evidence" value="ECO:0007669"/>
    <property type="project" value="InterPro"/>
</dbReference>
<evidence type="ECO:0000259" key="2">
    <source>
        <dbReference type="Pfam" id="PF14338"/>
    </source>
</evidence>
<dbReference type="InterPro" id="IPR011856">
    <property type="entry name" value="tRNA_endonuc-like_dom_sf"/>
</dbReference>
<organism evidence="3 4">
    <name type="scientific">Leptospira kirschneri str. H1</name>
    <dbReference type="NCBI Taxonomy" id="1049966"/>
    <lineage>
        <taxon>Bacteria</taxon>
        <taxon>Pseudomonadati</taxon>
        <taxon>Spirochaetota</taxon>
        <taxon>Spirochaetia</taxon>
        <taxon>Leptospirales</taxon>
        <taxon>Leptospiraceae</taxon>
        <taxon>Leptospira</taxon>
    </lineage>
</organism>
<dbReference type="Pfam" id="PF14338">
    <property type="entry name" value="Mrr_N"/>
    <property type="match status" value="1"/>
</dbReference>
<keyword evidence="3" id="KW-0540">Nuclease</keyword>
<keyword evidence="3" id="KW-0378">Hydrolase</keyword>
<accession>A0A0E2B6P8</accession>
<reference evidence="3 4" key="1">
    <citation type="submission" date="2012-10" db="EMBL/GenBank/DDBJ databases">
        <authorList>
            <person name="Harkins D.M."/>
            <person name="Durkin A.S."/>
            <person name="Brinkac L.M."/>
            <person name="Selengut J.D."/>
            <person name="Sanka R."/>
            <person name="DePew J."/>
            <person name="Purushe J."/>
            <person name="Peacock S.J."/>
            <person name="Thaipadungpanit J."/>
            <person name="Wuthiekanun V.W."/>
            <person name="Day N.P."/>
            <person name="Vinetz J.M."/>
            <person name="Sutton G.G."/>
            <person name="Nelson W.C."/>
            <person name="Fouts D.E."/>
        </authorList>
    </citation>
    <scope>NUCLEOTIDE SEQUENCE [LARGE SCALE GENOMIC DNA]</scope>
    <source>
        <strain evidence="3 4">H1</strain>
    </source>
</reference>
<dbReference type="InterPro" id="IPR025745">
    <property type="entry name" value="Mrr-like_N_dom"/>
</dbReference>
<protein>
    <submittedName>
        <fullName evidence="3">Restriction endonuclease</fullName>
    </submittedName>
</protein>
<dbReference type="Gene3D" id="3.40.1350.10">
    <property type="match status" value="1"/>
</dbReference>
<evidence type="ECO:0000259" key="1">
    <source>
        <dbReference type="Pfam" id="PF04471"/>
    </source>
</evidence>
<dbReference type="Gene3D" id="1.10.10.10">
    <property type="entry name" value="Winged helix-like DNA-binding domain superfamily/Winged helix DNA-binding domain"/>
    <property type="match status" value="1"/>
</dbReference>
<dbReference type="GO" id="GO:0015666">
    <property type="term" value="F:restriction endodeoxyribonuclease activity"/>
    <property type="evidence" value="ECO:0007669"/>
    <property type="project" value="TreeGrafter"/>
</dbReference>
<sequence>MSIPDFQSAMLPILKILNEKRESSTSTIRDGVAIVFKTTEQERRELLPSGKTRIFDNRVAWSITYLKMAGLIQSPKRSFYSITNEGSQFLKTNPERIDNDVLQQFESFQEKRFKTNALQGDSLGVNGYIQTPDEMMETGYSKIRKDLAEELLNKIKSCNPYFFESIVLDLLIKLGYGGSDEKNKKLTKKSNDEGIDGIIKEDKLGLDLIYVQAKKWENPVGGTEIQKFAGALQVQRAKKGIFITTSMFTTNARENVSKMDSKIVLIDGAELTDLMIEYNVGVSTKQTYEIKKVDLEYFNDD</sequence>
<keyword evidence="3" id="KW-0255">Endonuclease</keyword>
<dbReference type="Pfam" id="PF04471">
    <property type="entry name" value="Mrr_cat"/>
    <property type="match status" value="1"/>
</dbReference>
<dbReference type="InterPro" id="IPR052906">
    <property type="entry name" value="Type_IV_Methyl-Rstrct_Enzyme"/>
</dbReference>
<evidence type="ECO:0000313" key="3">
    <source>
        <dbReference type="EMBL" id="EKO16532.1"/>
    </source>
</evidence>
<dbReference type="GO" id="GO:0009307">
    <property type="term" value="P:DNA restriction-modification system"/>
    <property type="evidence" value="ECO:0007669"/>
    <property type="project" value="InterPro"/>
</dbReference>